<evidence type="ECO:0000313" key="2">
    <source>
        <dbReference type="WBParaSite" id="RSKR_0000813100.1"/>
    </source>
</evidence>
<sequence>MSAKAVSDVIQKVLMVPPTFFCVEYAINPWMGGVVDKDKAMTQWTHLKNEIEAEGVEVKVLEHVNGLPDMVFSCNAGLAYNNKLYVSRFRHKERTGEEPLFLNWFKENGYEILGSKYEDYFEGGGDVFFTDYKTLWAGSGQRTDKVVIPKLSQLGKGEFEIIPMEMIHPNFYHLDTCMAPFSATGCLWYPPAFSQASQEEIRKRLPDSIAVDEDEATSFVCNAICFRKTVLSPIGMKINTREALKKLGYGVKDIDMSEFMKSGGACQCLVLKL</sequence>
<proteinExistence type="predicted"/>
<evidence type="ECO:0000313" key="1">
    <source>
        <dbReference type="Proteomes" id="UP000095286"/>
    </source>
</evidence>
<protein>
    <submittedName>
        <fullName evidence="2">Amidinotransferase</fullName>
    </submittedName>
</protein>
<dbReference type="WBParaSite" id="RSKR_0000813100.1">
    <property type="protein sequence ID" value="RSKR_0000813100.1"/>
    <property type="gene ID" value="RSKR_0000813100"/>
</dbReference>
<accession>A0AC35U4V0</accession>
<reference evidence="2" key="1">
    <citation type="submission" date="2016-11" db="UniProtKB">
        <authorList>
            <consortium name="WormBaseParasite"/>
        </authorList>
    </citation>
    <scope>IDENTIFICATION</scope>
    <source>
        <strain evidence="2">KR3021</strain>
    </source>
</reference>
<organism evidence="1 2">
    <name type="scientific">Rhabditophanes sp. KR3021</name>
    <dbReference type="NCBI Taxonomy" id="114890"/>
    <lineage>
        <taxon>Eukaryota</taxon>
        <taxon>Metazoa</taxon>
        <taxon>Ecdysozoa</taxon>
        <taxon>Nematoda</taxon>
        <taxon>Chromadorea</taxon>
        <taxon>Rhabditida</taxon>
        <taxon>Tylenchina</taxon>
        <taxon>Panagrolaimomorpha</taxon>
        <taxon>Strongyloidoidea</taxon>
        <taxon>Alloionematidae</taxon>
        <taxon>Rhabditophanes</taxon>
    </lineage>
</organism>
<dbReference type="Proteomes" id="UP000095286">
    <property type="component" value="Unplaced"/>
</dbReference>
<name>A0AC35U4V0_9BILA</name>